<evidence type="ECO:0000313" key="1">
    <source>
        <dbReference type="EMBL" id="JAD19002.1"/>
    </source>
</evidence>
<sequence length="9" mass="1102">MKFSHKPLD</sequence>
<dbReference type="EMBL" id="GBRH01278893">
    <property type="protein sequence ID" value="JAD19002.1"/>
    <property type="molecule type" value="Transcribed_RNA"/>
</dbReference>
<organism evidence="1">
    <name type="scientific">Arundo donax</name>
    <name type="common">Giant reed</name>
    <name type="synonym">Donax arundinaceus</name>
    <dbReference type="NCBI Taxonomy" id="35708"/>
    <lineage>
        <taxon>Eukaryota</taxon>
        <taxon>Viridiplantae</taxon>
        <taxon>Streptophyta</taxon>
        <taxon>Embryophyta</taxon>
        <taxon>Tracheophyta</taxon>
        <taxon>Spermatophyta</taxon>
        <taxon>Magnoliopsida</taxon>
        <taxon>Liliopsida</taxon>
        <taxon>Poales</taxon>
        <taxon>Poaceae</taxon>
        <taxon>PACMAD clade</taxon>
        <taxon>Arundinoideae</taxon>
        <taxon>Arundineae</taxon>
        <taxon>Arundo</taxon>
    </lineage>
</organism>
<reference evidence="1" key="1">
    <citation type="submission" date="2014-09" db="EMBL/GenBank/DDBJ databases">
        <authorList>
            <person name="Magalhaes I.L.F."/>
            <person name="Oliveira U."/>
            <person name="Santos F.R."/>
            <person name="Vidigal T.H.D.A."/>
            <person name="Brescovit A.D."/>
            <person name="Santos A.J."/>
        </authorList>
    </citation>
    <scope>NUCLEOTIDE SEQUENCE</scope>
    <source>
        <tissue evidence="1">Shoot tissue taken approximately 20 cm above the soil surface</tissue>
    </source>
</reference>
<reference evidence="1" key="2">
    <citation type="journal article" date="2015" name="Data Brief">
        <title>Shoot transcriptome of the giant reed, Arundo donax.</title>
        <authorList>
            <person name="Barrero R.A."/>
            <person name="Guerrero F.D."/>
            <person name="Moolhuijzen P."/>
            <person name="Goolsby J.A."/>
            <person name="Tidwell J."/>
            <person name="Bellgard S.E."/>
            <person name="Bellgard M.I."/>
        </authorList>
    </citation>
    <scope>NUCLEOTIDE SEQUENCE</scope>
    <source>
        <tissue evidence="1">Shoot tissue taken approximately 20 cm above the soil surface</tissue>
    </source>
</reference>
<name>A0A0A8Y4S0_ARUDO</name>
<protein>
    <submittedName>
        <fullName evidence="1">Uncharacterized protein</fullName>
    </submittedName>
</protein>
<accession>A0A0A8Y4S0</accession>
<proteinExistence type="predicted"/>